<accession>A0A1J5P6E7</accession>
<comment type="caution">
    <text evidence="1">The sequence shown here is derived from an EMBL/GenBank/DDBJ whole genome shotgun (WGS) entry which is preliminary data.</text>
</comment>
<organism evidence="1">
    <name type="scientific">mine drainage metagenome</name>
    <dbReference type="NCBI Taxonomy" id="410659"/>
    <lineage>
        <taxon>unclassified sequences</taxon>
        <taxon>metagenomes</taxon>
        <taxon>ecological metagenomes</taxon>
    </lineage>
</organism>
<gene>
    <name evidence="1" type="ORF">GALL_550910</name>
</gene>
<name>A0A1J5P6E7_9ZZZZ</name>
<reference evidence="1" key="1">
    <citation type="submission" date="2016-10" db="EMBL/GenBank/DDBJ databases">
        <title>Sequence of Gallionella enrichment culture.</title>
        <authorList>
            <person name="Poehlein A."/>
            <person name="Muehling M."/>
            <person name="Daniel R."/>
        </authorList>
    </citation>
    <scope>NUCLEOTIDE SEQUENCE</scope>
</reference>
<sequence>MRIGGEDALDLGQPHLFHHGEDALAPRAGIEIGVDAQHLVDLAADRHHRVERGHRLLEDHRHGGGAQPPQAAVARGEQLFADEFYAAA</sequence>
<evidence type="ECO:0000313" key="1">
    <source>
        <dbReference type="EMBL" id="OIQ63367.1"/>
    </source>
</evidence>
<protein>
    <submittedName>
        <fullName evidence="1">Uncharacterized protein</fullName>
    </submittedName>
</protein>
<proteinExistence type="predicted"/>
<dbReference type="EMBL" id="MLJW01009068">
    <property type="protein sequence ID" value="OIQ63367.1"/>
    <property type="molecule type" value="Genomic_DNA"/>
</dbReference>
<dbReference type="AlphaFoldDB" id="A0A1J5P6E7"/>